<reference evidence="1" key="1">
    <citation type="submission" date="2022-07" db="EMBL/GenBank/DDBJ databases">
        <title>Phylogenomic reconstructions and comparative analyses of Kickxellomycotina fungi.</title>
        <authorList>
            <person name="Reynolds N.K."/>
            <person name="Stajich J.E."/>
            <person name="Barry K."/>
            <person name="Grigoriev I.V."/>
            <person name="Crous P."/>
            <person name="Smith M.E."/>
        </authorList>
    </citation>
    <scope>NUCLEOTIDE SEQUENCE</scope>
    <source>
        <strain evidence="1">Benny 63K</strain>
    </source>
</reference>
<accession>A0ACC1IHL6</accession>
<protein>
    <submittedName>
        <fullName evidence="1">Uncharacterized protein</fullName>
    </submittedName>
</protein>
<sequence>MTDLLQGLRLKFELAVKLPAPVSFPFEAIGDYQPVSRIPRYDFSLEKKIMNEISKQKQDDHYVRLRQAQQQLSMVDIIASRKERHKGKEPDRTPFAQPMLPKPRSDSGVTRPAQSVPVDGPSQPPLDQRQQHLLPATAVATTAAESSRPERPHSAAAAIPTAADAENPAVPATSLPASTLLSQYPPNFVPQQQTIRPHMMLQPQHQTQPQAQPQTQPQTQSQTQPQSQPQPPTQLAYRPANVHMSPRPANSHMGFVFPRPSVPLQQQQQQQMAPLVSSARPLIHFSHSTSTIPQQQQQQRQQFIPTYTQNPPASWQKEPSTPVLPPKPDEWKPRLQTDSSATNDTGNGTGTSSMSPPQPHAGLSPEPGFSTRFQNRPHRPDQNPPVIPPKPFMEFSEFDYASDGPSGLSSATHAGHVEQVNTLLSMGFSHPQALHALEMYDYDVNKASNYLIDKVFL</sequence>
<evidence type="ECO:0000313" key="1">
    <source>
        <dbReference type="EMBL" id="KAJ1896065.1"/>
    </source>
</evidence>
<proteinExistence type="predicted"/>
<dbReference type="EMBL" id="JANBPG010000492">
    <property type="protein sequence ID" value="KAJ1896065.1"/>
    <property type="molecule type" value="Genomic_DNA"/>
</dbReference>
<keyword evidence="2" id="KW-1185">Reference proteome</keyword>
<comment type="caution">
    <text evidence="1">The sequence shown here is derived from an EMBL/GenBank/DDBJ whole genome shotgun (WGS) entry which is preliminary data.</text>
</comment>
<evidence type="ECO:0000313" key="2">
    <source>
        <dbReference type="Proteomes" id="UP001150581"/>
    </source>
</evidence>
<dbReference type="Proteomes" id="UP001150581">
    <property type="component" value="Unassembled WGS sequence"/>
</dbReference>
<name>A0ACC1IHL6_9FUNG</name>
<gene>
    <name evidence="1" type="ORF">LPJ66_004217</name>
</gene>
<organism evidence="1 2">
    <name type="scientific">Kickxella alabastrina</name>
    <dbReference type="NCBI Taxonomy" id="61397"/>
    <lineage>
        <taxon>Eukaryota</taxon>
        <taxon>Fungi</taxon>
        <taxon>Fungi incertae sedis</taxon>
        <taxon>Zoopagomycota</taxon>
        <taxon>Kickxellomycotina</taxon>
        <taxon>Kickxellomycetes</taxon>
        <taxon>Kickxellales</taxon>
        <taxon>Kickxellaceae</taxon>
        <taxon>Kickxella</taxon>
    </lineage>
</organism>